<keyword evidence="4" id="KW-0378">Hydrolase</keyword>
<evidence type="ECO:0000256" key="1">
    <source>
        <dbReference type="ARBA" id="ARBA00007447"/>
    </source>
</evidence>
<evidence type="ECO:0000259" key="8">
    <source>
        <dbReference type="PROSITE" id="PS51767"/>
    </source>
</evidence>
<dbReference type="EMBL" id="MPUH01000608">
    <property type="protein sequence ID" value="OMJ76846.1"/>
    <property type="molecule type" value="Genomic_DNA"/>
</dbReference>
<dbReference type="InterPro" id="IPR021109">
    <property type="entry name" value="Peptidase_aspartic_dom_sf"/>
</dbReference>
<accession>A0A1R2BJA1</accession>
<dbReference type="PANTHER" id="PTHR47966:SF51">
    <property type="entry name" value="BETA-SITE APP-CLEAVING ENZYME, ISOFORM A-RELATED"/>
    <property type="match status" value="1"/>
</dbReference>
<dbReference type="CDD" id="cd05471">
    <property type="entry name" value="pepsin_like"/>
    <property type="match status" value="1"/>
</dbReference>
<dbReference type="InterPro" id="IPR001461">
    <property type="entry name" value="Aspartic_peptidase_A1"/>
</dbReference>
<dbReference type="SUPFAM" id="SSF50630">
    <property type="entry name" value="Acid proteases"/>
    <property type="match status" value="1"/>
</dbReference>
<reference evidence="9 10" key="1">
    <citation type="submission" date="2016-11" db="EMBL/GenBank/DDBJ databases">
        <title>The macronuclear genome of Stentor coeruleus: a giant cell with tiny introns.</title>
        <authorList>
            <person name="Slabodnick M."/>
            <person name="Ruby J.G."/>
            <person name="Reiff S.B."/>
            <person name="Swart E.C."/>
            <person name="Gosai S."/>
            <person name="Prabakaran S."/>
            <person name="Witkowska E."/>
            <person name="Larue G.E."/>
            <person name="Fisher S."/>
            <person name="Freeman R.M."/>
            <person name="Gunawardena J."/>
            <person name="Chu W."/>
            <person name="Stover N.A."/>
            <person name="Gregory B.D."/>
            <person name="Nowacki M."/>
            <person name="Derisi J."/>
            <person name="Roy S.W."/>
            <person name="Marshall W.F."/>
            <person name="Sood P."/>
        </authorList>
    </citation>
    <scope>NUCLEOTIDE SEQUENCE [LARGE SCALE GENOMIC DNA]</scope>
    <source>
        <strain evidence="9">WM001</strain>
    </source>
</reference>
<comment type="similarity">
    <text evidence="1">Belongs to the peptidase A1 family.</text>
</comment>
<dbReference type="PROSITE" id="PS51767">
    <property type="entry name" value="PEPTIDASE_A1"/>
    <property type="match status" value="1"/>
</dbReference>
<feature type="signal peptide" evidence="7">
    <location>
        <begin position="1"/>
        <end position="18"/>
    </location>
</feature>
<dbReference type="PRINTS" id="PR00792">
    <property type="entry name" value="PEPSIN"/>
</dbReference>
<evidence type="ECO:0000256" key="6">
    <source>
        <dbReference type="SAM" id="Phobius"/>
    </source>
</evidence>
<keyword evidence="10" id="KW-1185">Reference proteome</keyword>
<sequence>MLSLISILAIVLVQICSSLTLNLNQGPLKINSLSNNTNDRAYFTSISMGTPPQQFQVLISAWSPLIMLPDINSSCSTGQYFNSTGSKTFTSLSQSSSISYVDGSTSGILSKDTLTLGSTISISTNHQNFVLASSCDGSHYLEKGVLGLGFGGGLTSTSLVATMYLAGQIPLPSFSLYLSEVGLSGEKTPKKSSVLMIGEYDLSLFAESPKDGFTYHDLISNGDQWSVTLDEVNFESLTFLQEMSIKLDPGVEYIYGPNSYIAEIYSYIKLRHLCNLDPKKGGIACYCHETSNFASFYFYINGHEYSIPSDHYVERSDGICYIYIFGINEQYWILGSMLLRRYYSIWDYEGKRIGLTRSINDSSSSDNTSKTWVIILVVVLVVAIVGGSLVVVLVVAIVGGSILVLFIIYKKKKKYRQSILIGNETGEDRIN</sequence>
<evidence type="ECO:0000256" key="5">
    <source>
        <dbReference type="PIRSR" id="PIRSR601461-2"/>
    </source>
</evidence>
<keyword evidence="5" id="KW-1015">Disulfide bond</keyword>
<protein>
    <recommendedName>
        <fullName evidence="8">Peptidase A1 domain-containing protein</fullName>
    </recommendedName>
</protein>
<organism evidence="9 10">
    <name type="scientific">Stentor coeruleus</name>
    <dbReference type="NCBI Taxonomy" id="5963"/>
    <lineage>
        <taxon>Eukaryota</taxon>
        <taxon>Sar</taxon>
        <taxon>Alveolata</taxon>
        <taxon>Ciliophora</taxon>
        <taxon>Postciliodesmatophora</taxon>
        <taxon>Heterotrichea</taxon>
        <taxon>Heterotrichida</taxon>
        <taxon>Stentoridae</taxon>
        <taxon>Stentor</taxon>
    </lineage>
</organism>
<keyword evidence="6" id="KW-1133">Transmembrane helix</keyword>
<dbReference type="Gene3D" id="2.40.70.10">
    <property type="entry name" value="Acid Proteases"/>
    <property type="match status" value="2"/>
</dbReference>
<name>A0A1R2BJA1_9CILI</name>
<dbReference type="AlphaFoldDB" id="A0A1R2BJA1"/>
<evidence type="ECO:0000313" key="10">
    <source>
        <dbReference type="Proteomes" id="UP000187209"/>
    </source>
</evidence>
<keyword evidence="3" id="KW-0064">Aspartyl protease</keyword>
<proteinExistence type="inferred from homology"/>
<evidence type="ECO:0000256" key="2">
    <source>
        <dbReference type="ARBA" id="ARBA00022670"/>
    </source>
</evidence>
<keyword evidence="6" id="KW-0472">Membrane</keyword>
<dbReference type="PANTHER" id="PTHR47966">
    <property type="entry name" value="BETA-SITE APP-CLEAVING ENZYME, ISOFORM A-RELATED"/>
    <property type="match status" value="1"/>
</dbReference>
<feature type="chain" id="PRO_5010199853" description="Peptidase A1 domain-containing protein" evidence="7">
    <location>
        <begin position="19"/>
        <end position="431"/>
    </location>
</feature>
<dbReference type="InterPro" id="IPR034164">
    <property type="entry name" value="Pepsin-like_dom"/>
</dbReference>
<dbReference type="InterPro" id="IPR033121">
    <property type="entry name" value="PEPTIDASE_A1"/>
</dbReference>
<gene>
    <name evidence="9" type="ORF">SteCoe_23693</name>
</gene>
<evidence type="ECO:0000256" key="7">
    <source>
        <dbReference type="SAM" id="SignalP"/>
    </source>
</evidence>
<keyword evidence="2" id="KW-0645">Protease</keyword>
<keyword evidence="6" id="KW-0812">Transmembrane</keyword>
<evidence type="ECO:0000313" key="9">
    <source>
        <dbReference type="EMBL" id="OMJ76846.1"/>
    </source>
</evidence>
<feature type="transmembrane region" description="Helical" evidence="6">
    <location>
        <begin position="373"/>
        <end position="406"/>
    </location>
</feature>
<evidence type="ECO:0000256" key="3">
    <source>
        <dbReference type="ARBA" id="ARBA00022750"/>
    </source>
</evidence>
<feature type="disulfide bond" evidence="5">
    <location>
        <begin position="285"/>
        <end position="320"/>
    </location>
</feature>
<dbReference type="GO" id="GO:0006508">
    <property type="term" value="P:proteolysis"/>
    <property type="evidence" value="ECO:0007669"/>
    <property type="project" value="UniProtKB-KW"/>
</dbReference>
<dbReference type="Proteomes" id="UP000187209">
    <property type="component" value="Unassembled WGS sequence"/>
</dbReference>
<comment type="caution">
    <text evidence="9">The sequence shown here is derived from an EMBL/GenBank/DDBJ whole genome shotgun (WGS) entry which is preliminary data.</text>
</comment>
<evidence type="ECO:0000256" key="4">
    <source>
        <dbReference type="ARBA" id="ARBA00022801"/>
    </source>
</evidence>
<dbReference type="GO" id="GO:0004190">
    <property type="term" value="F:aspartic-type endopeptidase activity"/>
    <property type="evidence" value="ECO:0007669"/>
    <property type="project" value="UniProtKB-KW"/>
</dbReference>
<feature type="domain" description="Peptidase A1" evidence="8">
    <location>
        <begin position="42"/>
        <end position="356"/>
    </location>
</feature>
<dbReference type="OrthoDB" id="45789at2759"/>
<dbReference type="Pfam" id="PF00026">
    <property type="entry name" value="Asp"/>
    <property type="match status" value="1"/>
</dbReference>
<keyword evidence="7" id="KW-0732">Signal</keyword>